<evidence type="ECO:0000259" key="3">
    <source>
        <dbReference type="PROSITE" id="PS50192"/>
    </source>
</evidence>
<feature type="domain" description="T-SNARE coiled-coil homology" evidence="3">
    <location>
        <begin position="125"/>
        <end position="173"/>
    </location>
</feature>
<keyword evidence="1" id="KW-0653">Protein transport</keyword>
<keyword evidence="5" id="KW-1185">Reference proteome</keyword>
<proteinExistence type="predicted"/>
<dbReference type="PROSITE" id="PS50192">
    <property type="entry name" value="T_SNARE"/>
    <property type="match status" value="1"/>
</dbReference>
<protein>
    <recommendedName>
        <fullName evidence="3">t-SNARE coiled-coil homology domain-containing protein</fullName>
    </recommendedName>
</protein>
<dbReference type="EMBL" id="PNBA02000022">
    <property type="protein sequence ID" value="KAG6385621.1"/>
    <property type="molecule type" value="Genomic_DNA"/>
</dbReference>
<dbReference type="CDD" id="cd15841">
    <property type="entry name" value="SNARE_Qc"/>
    <property type="match status" value="1"/>
</dbReference>
<evidence type="ECO:0000256" key="2">
    <source>
        <dbReference type="SAM" id="MobiDB-lite"/>
    </source>
</evidence>
<comment type="caution">
    <text evidence="4">The sequence shown here is derived from an EMBL/GenBank/DDBJ whole genome shotgun (WGS) entry which is preliminary data.</text>
</comment>
<evidence type="ECO:0000313" key="4">
    <source>
        <dbReference type="EMBL" id="KAG6385621.1"/>
    </source>
</evidence>
<name>A0A8X8W0N0_SALSN</name>
<reference evidence="4" key="2">
    <citation type="submission" date="2020-08" db="EMBL/GenBank/DDBJ databases">
        <title>Plant Genome Project.</title>
        <authorList>
            <person name="Zhang R.-G."/>
        </authorList>
    </citation>
    <scope>NUCLEOTIDE SEQUENCE</scope>
    <source>
        <strain evidence="4">Huo1</strain>
        <tissue evidence="4">Leaf</tissue>
    </source>
</reference>
<accession>A0A8X8W0N0</accession>
<dbReference type="SUPFAM" id="SSF58038">
    <property type="entry name" value="SNARE fusion complex"/>
    <property type="match status" value="1"/>
</dbReference>
<dbReference type="Proteomes" id="UP000298416">
    <property type="component" value="Unassembled WGS sequence"/>
</dbReference>
<feature type="region of interest" description="Disordered" evidence="2">
    <location>
        <begin position="169"/>
        <end position="243"/>
    </location>
</feature>
<keyword evidence="1" id="KW-0813">Transport</keyword>
<evidence type="ECO:0000256" key="1">
    <source>
        <dbReference type="ARBA" id="ARBA00022927"/>
    </source>
</evidence>
<organism evidence="4">
    <name type="scientific">Salvia splendens</name>
    <name type="common">Scarlet sage</name>
    <dbReference type="NCBI Taxonomy" id="180675"/>
    <lineage>
        <taxon>Eukaryota</taxon>
        <taxon>Viridiplantae</taxon>
        <taxon>Streptophyta</taxon>
        <taxon>Embryophyta</taxon>
        <taxon>Tracheophyta</taxon>
        <taxon>Spermatophyta</taxon>
        <taxon>Magnoliopsida</taxon>
        <taxon>eudicotyledons</taxon>
        <taxon>Gunneridae</taxon>
        <taxon>Pentapetalae</taxon>
        <taxon>asterids</taxon>
        <taxon>lamiids</taxon>
        <taxon>Lamiales</taxon>
        <taxon>Lamiaceae</taxon>
        <taxon>Nepetoideae</taxon>
        <taxon>Mentheae</taxon>
        <taxon>Salviinae</taxon>
        <taxon>Salvia</taxon>
        <taxon>Salvia subgen. Calosphace</taxon>
        <taxon>core Calosphace</taxon>
    </lineage>
</organism>
<dbReference type="AlphaFoldDB" id="A0A8X8W0N0"/>
<feature type="compositionally biased region" description="Basic and acidic residues" evidence="2">
    <location>
        <begin position="198"/>
        <end position="212"/>
    </location>
</feature>
<sequence length="243" mass="27084">MISEQRSLLPASGREAQRYVSDTRRKISILRTRLDTLHSLLPGLPSLTKNEMDHRVDMVSKLRSKVNDMASTLNMSRFELPALTIKGLSAFKDKSLKASFSSDAVLQLHWFFPSNLDSYWLPPAEQDEDLEQLEVTIVSTKHIALAVNEERDLQKGLIEKIGEDVDVSNSKLQKPCPQGGNEGIDPAYPPHPPKWRCKPPDRATESRPDHVTPHPVSQNAYPTPALEAQGDPVARAPPNLSLV</sequence>
<dbReference type="Gene3D" id="1.20.5.110">
    <property type="match status" value="1"/>
</dbReference>
<dbReference type="GO" id="GO:0015031">
    <property type="term" value="P:protein transport"/>
    <property type="evidence" value="ECO:0007669"/>
    <property type="project" value="UniProtKB-KW"/>
</dbReference>
<reference evidence="4" key="1">
    <citation type="submission" date="2018-01" db="EMBL/GenBank/DDBJ databases">
        <authorList>
            <person name="Mao J.F."/>
        </authorList>
    </citation>
    <scope>NUCLEOTIDE SEQUENCE</scope>
    <source>
        <strain evidence="4">Huo1</strain>
        <tissue evidence="4">Leaf</tissue>
    </source>
</reference>
<evidence type="ECO:0000313" key="5">
    <source>
        <dbReference type="Proteomes" id="UP000298416"/>
    </source>
</evidence>
<gene>
    <name evidence="4" type="ORF">SASPL_154457</name>
</gene>
<dbReference type="InterPro" id="IPR000727">
    <property type="entry name" value="T_SNARE_dom"/>
</dbReference>